<sequence length="517" mass="56907">MADTDVRRPAHAAGRDWERLNGRLLLVNLSILAAPLAMFFASLALTGGKTNLQIIITLGSLFVTFLVISGIGLMRLFTTRFRLTEERFELHSGLVFRSRRSIPVARIRGVDMTANPVHRLFGLTTLRLDTGEQSDNAGRRFSLDGITRADARALRRRIIELRDAGRARPVADSDGRLCELDWSWLRYGPLTVWGVGGVLIAASSVYRTLHEMQVDPLELGIVKDLQNRFGSVPLWYGILVCVVVLVALGMAGSTATFIENWYGYELRREDGGILRVRRGLFATRSVSIEEQRLRGLELVEPIPLRWAKGAKLNAVASGLGNLEDNRRRRALTPPVPRGEALRVAAETLPTGPGLIERQGLTRHPQAAMWRRVNRALLWTALIIAVQIGLGVWLGSWLIVMGIFSGAVVLPLLVGFALDAYRGLGHGIRGRYLIASSGTFARRTAALQRDGIIGWTITRSAFQRRKGLLTLGATTAAGDGVYKVHDVTESQGIALAETAVPRLLAPFVERVPDGHRPH</sequence>
<reference evidence="3 4" key="1">
    <citation type="submission" date="2018-11" db="EMBL/GenBank/DDBJ databases">
        <title>The Potential of Streptomyces as Biocontrol Agents against the Tomato grey mould, Botrytis cinerea (Gray mold) Frontiers in Microbiology.</title>
        <authorList>
            <person name="Li D."/>
        </authorList>
    </citation>
    <scope>NUCLEOTIDE SEQUENCE [LARGE SCALE GENOMIC DNA]</scope>
    <source>
        <strain evidence="3 4">NEAU-LD23</strain>
    </source>
</reference>
<keyword evidence="1" id="KW-0472">Membrane</keyword>
<feature type="domain" description="YdbS-like PH" evidence="2">
    <location>
        <begin position="77"/>
        <end position="158"/>
    </location>
</feature>
<feature type="transmembrane region" description="Helical" evidence="1">
    <location>
        <begin position="24"/>
        <end position="46"/>
    </location>
</feature>
<feature type="transmembrane region" description="Helical" evidence="1">
    <location>
        <begin position="234"/>
        <end position="258"/>
    </location>
</feature>
<feature type="domain" description="YdbS-like PH" evidence="2">
    <location>
        <begin position="420"/>
        <end position="496"/>
    </location>
</feature>
<evidence type="ECO:0000256" key="1">
    <source>
        <dbReference type="SAM" id="Phobius"/>
    </source>
</evidence>
<dbReference type="PANTHER" id="PTHR34473">
    <property type="entry name" value="UPF0699 TRANSMEMBRANE PROTEIN YDBS"/>
    <property type="match status" value="1"/>
</dbReference>
<organism evidence="3 4">
    <name type="scientific">Streptomyces botrytidirepellens</name>
    <dbReference type="NCBI Taxonomy" id="2486417"/>
    <lineage>
        <taxon>Bacteria</taxon>
        <taxon>Bacillati</taxon>
        <taxon>Actinomycetota</taxon>
        <taxon>Actinomycetes</taxon>
        <taxon>Kitasatosporales</taxon>
        <taxon>Streptomycetaceae</taxon>
        <taxon>Streptomyces</taxon>
    </lineage>
</organism>
<keyword evidence="1" id="KW-0812">Transmembrane</keyword>
<protein>
    <recommendedName>
        <fullName evidence="2">YdbS-like PH domain-containing protein</fullName>
    </recommendedName>
</protein>
<dbReference type="PIRSF" id="PIRSF026631">
    <property type="entry name" value="UCP026631"/>
    <property type="match status" value="1"/>
</dbReference>
<accession>A0A3M8WZV4</accession>
<evidence type="ECO:0000313" key="3">
    <source>
        <dbReference type="EMBL" id="RNG35688.1"/>
    </source>
</evidence>
<gene>
    <name evidence="3" type="ORF">EEJ42_03840</name>
</gene>
<feature type="transmembrane region" description="Helical" evidence="1">
    <location>
        <begin position="375"/>
        <end position="393"/>
    </location>
</feature>
<dbReference type="EMBL" id="RIBZ01000050">
    <property type="protein sequence ID" value="RNG35688.1"/>
    <property type="molecule type" value="Genomic_DNA"/>
</dbReference>
<feature type="transmembrane region" description="Helical" evidence="1">
    <location>
        <begin position="399"/>
        <end position="420"/>
    </location>
</feature>
<evidence type="ECO:0000313" key="4">
    <source>
        <dbReference type="Proteomes" id="UP000275401"/>
    </source>
</evidence>
<proteinExistence type="predicted"/>
<feature type="transmembrane region" description="Helical" evidence="1">
    <location>
        <begin position="52"/>
        <end position="77"/>
    </location>
</feature>
<dbReference type="AlphaFoldDB" id="A0A3M8WZV4"/>
<dbReference type="Proteomes" id="UP000275401">
    <property type="component" value="Unassembled WGS sequence"/>
</dbReference>
<dbReference type="Pfam" id="PF03703">
    <property type="entry name" value="bPH_2"/>
    <property type="match status" value="2"/>
</dbReference>
<keyword evidence="4" id="KW-1185">Reference proteome</keyword>
<feature type="transmembrane region" description="Helical" evidence="1">
    <location>
        <begin position="190"/>
        <end position="209"/>
    </location>
</feature>
<comment type="caution">
    <text evidence="3">The sequence shown here is derived from an EMBL/GenBank/DDBJ whole genome shotgun (WGS) entry which is preliminary data.</text>
</comment>
<dbReference type="InterPro" id="IPR014529">
    <property type="entry name" value="UCP026631"/>
</dbReference>
<evidence type="ECO:0000259" key="2">
    <source>
        <dbReference type="Pfam" id="PF03703"/>
    </source>
</evidence>
<name>A0A3M8WZV4_9ACTN</name>
<keyword evidence="1" id="KW-1133">Transmembrane helix</keyword>
<dbReference type="InterPro" id="IPR005182">
    <property type="entry name" value="YdbS-like_PH"/>
</dbReference>
<dbReference type="PANTHER" id="PTHR34473:SF2">
    <property type="entry name" value="UPF0699 TRANSMEMBRANE PROTEIN YDBT"/>
    <property type="match status" value="1"/>
</dbReference>